<dbReference type="Proteomes" id="UP000232883">
    <property type="component" value="Chromosome"/>
</dbReference>
<reference evidence="1 2" key="1">
    <citation type="submission" date="2017-11" db="EMBL/GenBank/DDBJ databases">
        <title>Taxonomic description and genome sequences of Spirosoma HA7 sp. nov., isolated from pollen microhabitat of Corylus avellana.</title>
        <authorList>
            <person name="Ambika Manirajan B."/>
            <person name="Suarez C."/>
            <person name="Ratering S."/>
            <person name="Geissler-Plaum R."/>
            <person name="Cardinale M."/>
            <person name="Sylvia S."/>
        </authorList>
    </citation>
    <scope>NUCLEOTIDE SEQUENCE [LARGE SCALE GENOMIC DNA]</scope>
    <source>
        <strain evidence="1 2">HA7</strain>
    </source>
</reference>
<name>A0A2K8ZAD3_9BACT</name>
<proteinExistence type="predicted"/>
<organism evidence="1 2">
    <name type="scientific">Spirosoma pollinicola</name>
    <dbReference type="NCBI Taxonomy" id="2057025"/>
    <lineage>
        <taxon>Bacteria</taxon>
        <taxon>Pseudomonadati</taxon>
        <taxon>Bacteroidota</taxon>
        <taxon>Cytophagia</taxon>
        <taxon>Cytophagales</taxon>
        <taxon>Cytophagaceae</taxon>
        <taxon>Spirosoma</taxon>
    </lineage>
</organism>
<dbReference type="KEGG" id="spir:CWM47_36230"/>
<dbReference type="AlphaFoldDB" id="A0A2K8ZAD3"/>
<sequence>MYNPFLFLALILSSFIIESCQSNNTTKNQEAEKVEARPSKWTESKINEVSRKYKGSDFQKSQVKRLVESLQYDKTLKDFEGEIKSGKVKETIATPKLLVKDAMKYEFNMDQIAGKSPKAIEKIFGKPGNLTTVHPSGTPCPCPKKVYLNGLIEIVYMRGKADWITINLGKYAKVNSNGVSTQTFDDYTYTKAYTK</sequence>
<gene>
    <name evidence="1" type="ORF">CWM47_36230</name>
</gene>
<protein>
    <submittedName>
        <fullName evidence="1">Uncharacterized protein</fullName>
    </submittedName>
</protein>
<evidence type="ECO:0000313" key="1">
    <source>
        <dbReference type="EMBL" id="AUD06823.1"/>
    </source>
</evidence>
<keyword evidence="2" id="KW-1185">Reference proteome</keyword>
<dbReference type="EMBL" id="CP025096">
    <property type="protein sequence ID" value="AUD06823.1"/>
    <property type="molecule type" value="Genomic_DNA"/>
</dbReference>
<dbReference type="RefSeq" id="WP_100993358.1">
    <property type="nucleotide sequence ID" value="NZ_CP025096.1"/>
</dbReference>
<evidence type="ECO:0000313" key="2">
    <source>
        <dbReference type="Proteomes" id="UP000232883"/>
    </source>
</evidence>
<accession>A0A2K8ZAD3</accession>
<dbReference type="OrthoDB" id="9182060at2"/>